<dbReference type="AlphaFoldDB" id="A0A4Y2VKI2"/>
<dbReference type="Proteomes" id="UP000499080">
    <property type="component" value="Unassembled WGS sequence"/>
</dbReference>
<gene>
    <name evidence="1" type="ORF">AVEN_121896_1</name>
</gene>
<name>A0A4Y2VKI2_ARAVE</name>
<reference evidence="1 2" key="1">
    <citation type="journal article" date="2019" name="Sci. Rep.">
        <title>Orb-weaving spider Araneus ventricosus genome elucidates the spidroin gene catalogue.</title>
        <authorList>
            <person name="Kono N."/>
            <person name="Nakamura H."/>
            <person name="Ohtoshi R."/>
            <person name="Moran D.A.P."/>
            <person name="Shinohara A."/>
            <person name="Yoshida Y."/>
            <person name="Fujiwara M."/>
            <person name="Mori M."/>
            <person name="Tomita M."/>
            <person name="Arakawa K."/>
        </authorList>
    </citation>
    <scope>NUCLEOTIDE SEQUENCE [LARGE SCALE GENOMIC DNA]</scope>
</reference>
<organism evidence="1 2">
    <name type="scientific">Araneus ventricosus</name>
    <name type="common">Orbweaver spider</name>
    <name type="synonym">Epeira ventricosa</name>
    <dbReference type="NCBI Taxonomy" id="182803"/>
    <lineage>
        <taxon>Eukaryota</taxon>
        <taxon>Metazoa</taxon>
        <taxon>Ecdysozoa</taxon>
        <taxon>Arthropoda</taxon>
        <taxon>Chelicerata</taxon>
        <taxon>Arachnida</taxon>
        <taxon>Araneae</taxon>
        <taxon>Araneomorphae</taxon>
        <taxon>Entelegynae</taxon>
        <taxon>Araneoidea</taxon>
        <taxon>Araneidae</taxon>
        <taxon>Araneus</taxon>
    </lineage>
</organism>
<sequence>MGISEYFSTQYRTIAPIQDNLLYLEQFRLQDSCIVDRICAYLRMAITPVYPSSTFSLTLSEMRAASCQRQYQLSRGGLTTKVQALEQPQAC</sequence>
<protein>
    <submittedName>
        <fullName evidence="1">Uncharacterized protein</fullName>
    </submittedName>
</protein>
<evidence type="ECO:0000313" key="1">
    <source>
        <dbReference type="EMBL" id="GBO24160.1"/>
    </source>
</evidence>
<accession>A0A4Y2VKI2</accession>
<comment type="caution">
    <text evidence="1">The sequence shown here is derived from an EMBL/GenBank/DDBJ whole genome shotgun (WGS) entry which is preliminary data.</text>
</comment>
<keyword evidence="2" id="KW-1185">Reference proteome</keyword>
<dbReference type="EMBL" id="BGPR01047151">
    <property type="protein sequence ID" value="GBO24160.1"/>
    <property type="molecule type" value="Genomic_DNA"/>
</dbReference>
<evidence type="ECO:0000313" key="2">
    <source>
        <dbReference type="Proteomes" id="UP000499080"/>
    </source>
</evidence>
<proteinExistence type="predicted"/>